<dbReference type="EMBL" id="CP032519">
    <property type="protein sequence ID" value="QEZ47901.1"/>
    <property type="molecule type" value="Genomic_DNA"/>
</dbReference>
<feature type="transmembrane region" description="Helical" evidence="2">
    <location>
        <begin position="12"/>
        <end position="33"/>
    </location>
</feature>
<dbReference type="EMBL" id="CP069812">
    <property type="protein sequence ID" value="QRQ93902.1"/>
    <property type="molecule type" value="Genomic_DNA"/>
</dbReference>
<evidence type="ECO:0000256" key="1">
    <source>
        <dbReference type="SAM" id="MobiDB-lite"/>
    </source>
</evidence>
<accession>A0A375G2W8</accession>
<evidence type="ECO:0000256" key="2">
    <source>
        <dbReference type="SAM" id="Phobius"/>
    </source>
</evidence>
<dbReference type="AlphaFoldDB" id="A0A375G2W8"/>
<proteinExistence type="predicted"/>
<evidence type="ECO:0000313" key="5">
    <source>
        <dbReference type="EMBL" id="SPC15013.1"/>
    </source>
</evidence>
<keyword evidence="2" id="KW-0472">Membrane</keyword>
<dbReference type="OrthoDB" id="8970902at2"/>
<dbReference type="RefSeq" id="WP_063241653.1">
    <property type="nucleotide sequence ID" value="NZ_CP032519.1"/>
</dbReference>
<organism evidence="5">
    <name type="scientific">Cupriavidus oxalaticus</name>
    <dbReference type="NCBI Taxonomy" id="96344"/>
    <lineage>
        <taxon>Bacteria</taxon>
        <taxon>Pseudomonadati</taxon>
        <taxon>Pseudomonadota</taxon>
        <taxon>Betaproteobacteria</taxon>
        <taxon>Burkholderiales</taxon>
        <taxon>Burkholderiaceae</taxon>
        <taxon>Cupriavidus</taxon>
    </lineage>
</organism>
<keyword evidence="2" id="KW-1133">Transmembrane helix</keyword>
<evidence type="ECO:0000313" key="3">
    <source>
        <dbReference type="EMBL" id="QEZ47901.1"/>
    </source>
</evidence>
<feature type="compositionally biased region" description="Polar residues" evidence="1">
    <location>
        <begin position="51"/>
        <end position="67"/>
    </location>
</feature>
<evidence type="ECO:0000313" key="4">
    <source>
        <dbReference type="EMBL" id="QRQ93902.1"/>
    </source>
</evidence>
<sequence length="73" mass="8277">MSKFFEAHPMLLFALEAGVALFLLIFIVVWTMGTAKKNPRPTRAPDDHPSRQPQESTQGRQTPPQEQDSAKRQ</sequence>
<dbReference type="EMBL" id="OGUS01000124">
    <property type="protein sequence ID" value="SPC15013.1"/>
    <property type="molecule type" value="Genomic_DNA"/>
</dbReference>
<evidence type="ECO:0000313" key="7">
    <source>
        <dbReference type="Proteomes" id="UP000623307"/>
    </source>
</evidence>
<keyword evidence="7" id="KW-1185">Reference proteome</keyword>
<name>A0A375G2W8_9BURK</name>
<evidence type="ECO:0000313" key="6">
    <source>
        <dbReference type="Proteomes" id="UP000325743"/>
    </source>
</evidence>
<dbReference type="Proteomes" id="UP000256862">
    <property type="component" value="Chromosome CO2235"/>
</dbReference>
<reference evidence="4 7" key="3">
    <citation type="submission" date="2021-02" db="EMBL/GenBank/DDBJ databases">
        <title>Complete Genome Sequence of Cupriavidus oxalaticus Strain Ox1, a Soil Oxalate-Degrading Species.</title>
        <authorList>
            <person name="Palmieri F."/>
            <person name="Udriet P."/>
            <person name="Deuasquier M."/>
            <person name="Beaudoing E."/>
            <person name="Johnson S.L."/>
            <person name="Davenport K.W."/>
            <person name="Chain P.S."/>
            <person name="Bindschedler S."/>
            <person name="Junier P."/>
        </authorList>
    </citation>
    <scope>NUCLEOTIDE SEQUENCE [LARGE SCALE GENOMIC DNA]</scope>
    <source>
        <strain evidence="4 7">Ox1</strain>
    </source>
</reference>
<feature type="region of interest" description="Disordered" evidence="1">
    <location>
        <begin position="36"/>
        <end position="73"/>
    </location>
</feature>
<reference evidence="5" key="1">
    <citation type="submission" date="2018-01" db="EMBL/GenBank/DDBJ databases">
        <authorList>
            <person name="Clerissi C."/>
        </authorList>
    </citation>
    <scope>NUCLEOTIDE SEQUENCE</scope>
    <source>
        <strain evidence="5">Cupriavidus oxalaticus LMG 2235</strain>
    </source>
</reference>
<gene>
    <name evidence="5" type="ORF">CO2235_230221</name>
    <name evidence="3" type="ORF">D2917_27855</name>
    <name evidence="4" type="ORF">JTE92_28065</name>
</gene>
<keyword evidence="2" id="KW-0812">Transmembrane</keyword>
<protein>
    <submittedName>
        <fullName evidence="5">Membrane-bound lytic murein transglycosylase A</fullName>
    </submittedName>
</protein>
<dbReference type="GeneID" id="303493437"/>
<dbReference type="Proteomes" id="UP000623307">
    <property type="component" value="Chromosome 2"/>
</dbReference>
<reference evidence="3 6" key="2">
    <citation type="submission" date="2018-09" db="EMBL/GenBank/DDBJ databases">
        <title>Complete genome sequence of Cupriavidus oxalaticus T2, a bacterium capable of phenol tolerance and degradation.</title>
        <authorList>
            <person name="Yan J."/>
        </authorList>
    </citation>
    <scope>NUCLEOTIDE SEQUENCE [LARGE SCALE GENOMIC DNA]</scope>
    <source>
        <strain evidence="3 6">T2</strain>
    </source>
</reference>
<dbReference type="Proteomes" id="UP000325743">
    <property type="component" value="Chromosome 2"/>
</dbReference>